<feature type="domain" description="PAS" evidence="15">
    <location>
        <begin position="257"/>
        <end position="299"/>
    </location>
</feature>
<dbReference type="InterPro" id="IPR003661">
    <property type="entry name" value="HisK_dim/P_dom"/>
</dbReference>
<dbReference type="SUPFAM" id="SSF55874">
    <property type="entry name" value="ATPase domain of HSP90 chaperone/DNA topoisomerase II/histidine kinase"/>
    <property type="match status" value="1"/>
</dbReference>
<dbReference type="SUPFAM" id="SSF47384">
    <property type="entry name" value="Homodimeric domain of signal transducing histidine kinase"/>
    <property type="match status" value="1"/>
</dbReference>
<dbReference type="SMART" id="SM00388">
    <property type="entry name" value="HisKA"/>
    <property type="match status" value="1"/>
</dbReference>
<keyword evidence="9" id="KW-0067">ATP-binding</keyword>
<name>A0A5R9QAQ2_9GAMM</name>
<dbReference type="Pfam" id="PF00672">
    <property type="entry name" value="HAMP"/>
    <property type="match status" value="1"/>
</dbReference>
<keyword evidence="10 13" id="KW-1133">Transmembrane helix</keyword>
<dbReference type="Pfam" id="PF08448">
    <property type="entry name" value="PAS_4"/>
    <property type="match status" value="1"/>
</dbReference>
<dbReference type="SMART" id="SM00304">
    <property type="entry name" value="HAMP"/>
    <property type="match status" value="1"/>
</dbReference>
<evidence type="ECO:0000256" key="12">
    <source>
        <dbReference type="ARBA" id="ARBA00023136"/>
    </source>
</evidence>
<evidence type="ECO:0000313" key="18">
    <source>
        <dbReference type="EMBL" id="TLX62209.1"/>
    </source>
</evidence>
<dbReference type="SMART" id="SM00091">
    <property type="entry name" value="PAS"/>
    <property type="match status" value="1"/>
</dbReference>
<evidence type="ECO:0000256" key="6">
    <source>
        <dbReference type="ARBA" id="ARBA00022692"/>
    </source>
</evidence>
<dbReference type="CDD" id="cd00082">
    <property type="entry name" value="HisKA"/>
    <property type="match status" value="1"/>
</dbReference>
<dbReference type="GO" id="GO:0007234">
    <property type="term" value="P:osmosensory signaling via phosphorelay pathway"/>
    <property type="evidence" value="ECO:0007669"/>
    <property type="project" value="TreeGrafter"/>
</dbReference>
<dbReference type="SUPFAM" id="SSF55785">
    <property type="entry name" value="PYP-like sensor domain (PAS domain)"/>
    <property type="match status" value="1"/>
</dbReference>
<dbReference type="InterPro" id="IPR036097">
    <property type="entry name" value="HisK_dim/P_sf"/>
</dbReference>
<comment type="caution">
    <text evidence="18">The sequence shown here is derived from an EMBL/GenBank/DDBJ whole genome shotgun (WGS) entry which is preliminary data.</text>
</comment>
<gene>
    <name evidence="18" type="ORF">DN820_17320</name>
</gene>
<dbReference type="PRINTS" id="PR00344">
    <property type="entry name" value="BCTRLSENSOR"/>
</dbReference>
<organism evidence="18 19">
    <name type="scientific">Stutzerimonas nosocomialis</name>
    <dbReference type="NCBI Taxonomy" id="1056496"/>
    <lineage>
        <taxon>Bacteria</taxon>
        <taxon>Pseudomonadati</taxon>
        <taxon>Pseudomonadota</taxon>
        <taxon>Gammaproteobacteria</taxon>
        <taxon>Pseudomonadales</taxon>
        <taxon>Pseudomonadaceae</taxon>
        <taxon>Stutzerimonas</taxon>
    </lineage>
</organism>
<evidence type="ECO:0000256" key="10">
    <source>
        <dbReference type="ARBA" id="ARBA00022989"/>
    </source>
</evidence>
<dbReference type="CDD" id="cd06225">
    <property type="entry name" value="HAMP"/>
    <property type="match status" value="1"/>
</dbReference>
<dbReference type="SUPFAM" id="SSF158472">
    <property type="entry name" value="HAMP domain-like"/>
    <property type="match status" value="1"/>
</dbReference>
<dbReference type="PROSITE" id="PS50109">
    <property type="entry name" value="HIS_KIN"/>
    <property type="match status" value="1"/>
</dbReference>
<dbReference type="EC" id="2.7.13.3" evidence="3"/>
<dbReference type="GO" id="GO:0005524">
    <property type="term" value="F:ATP binding"/>
    <property type="evidence" value="ECO:0007669"/>
    <property type="project" value="UniProtKB-KW"/>
</dbReference>
<dbReference type="CDD" id="cd19409">
    <property type="entry name" value="KinB_sensor"/>
    <property type="match status" value="1"/>
</dbReference>
<dbReference type="CDD" id="cd00075">
    <property type="entry name" value="HATPase"/>
    <property type="match status" value="1"/>
</dbReference>
<dbReference type="RefSeq" id="WP_138412412.1">
    <property type="nucleotide sequence ID" value="NZ_QLAG01000025.1"/>
</dbReference>
<keyword evidence="11" id="KW-0902">Two-component regulatory system</keyword>
<dbReference type="GO" id="GO:0005886">
    <property type="term" value="C:plasma membrane"/>
    <property type="evidence" value="ECO:0007669"/>
    <property type="project" value="UniProtKB-ARBA"/>
</dbReference>
<dbReference type="Pfam" id="PF02518">
    <property type="entry name" value="HATPase_c"/>
    <property type="match status" value="1"/>
</dbReference>
<dbReference type="GO" id="GO:0000155">
    <property type="term" value="F:phosphorelay sensor kinase activity"/>
    <property type="evidence" value="ECO:0007669"/>
    <property type="project" value="InterPro"/>
</dbReference>
<dbReference type="InterPro" id="IPR036890">
    <property type="entry name" value="HATPase_C_sf"/>
</dbReference>
<keyword evidence="6 13" id="KW-0812">Transmembrane</keyword>
<sequence length="596" mass="66157">MKLQMKLRTRLFLGFSALMTVALLGLLLALVSVMQMAQSQERLIRNNFGIIEINQKLRQSLGNHMVLLLKANPDPAALAEVREAFQTTLDKGISEAPEQLDQQTFARIGEAYARFTRIAEAPNSDALRLFEDGNQLSQAFNDVRNLMADMQQAAYDHIRDTEIRGRDRALLLAGLLGLTGVAVLVIGFITAHSFARRFGDPIEQLSAAADQIGRGDFNLTLPASPIAEVSSLIRRFGLMAEALHQFKQTNVEALVNGQQRLQALLDSIDDGLLIIDRNGHLEHANPVALRQLAWETEHLGSSLGEALGAPELDAAAQQVLNDKPLAAPPEDLVIEADGEKRLLAWRMSPVNHQDGRISGAVMVLHDVTDQRTFERVRNEFVLRASHELRTPVTGMQMAFSLLRERMKFAPESREADLSTTVHEEMQRLVGLINDLLNFSRYQSGQQKLDRSPCDITELLGQARERFLMQAQALGIELNLELQPPLPSLLLDRSQMDRVLDNLLSNALRYTPKGGEIRLLARRHGERVILSVEDNGEGIPYSQQARIFEPFVQIGRRRGGAGLGLALCKEIAQLHGGRIGVHSRIGHGTIFYVALPI</sequence>
<dbReference type="InterPro" id="IPR031909">
    <property type="entry name" value="KinB_sensor_dom"/>
</dbReference>
<dbReference type="InterPro" id="IPR003660">
    <property type="entry name" value="HAMP_dom"/>
</dbReference>
<dbReference type="FunFam" id="3.30.565.10:FF:000006">
    <property type="entry name" value="Sensor histidine kinase WalK"/>
    <property type="match status" value="1"/>
</dbReference>
<dbReference type="Proteomes" id="UP000306753">
    <property type="component" value="Unassembled WGS sequence"/>
</dbReference>
<dbReference type="Pfam" id="PF00512">
    <property type="entry name" value="HisKA"/>
    <property type="match status" value="1"/>
</dbReference>
<keyword evidence="5" id="KW-0808">Transferase</keyword>
<evidence type="ECO:0000256" key="1">
    <source>
        <dbReference type="ARBA" id="ARBA00000085"/>
    </source>
</evidence>
<comment type="catalytic activity">
    <reaction evidence="1">
        <text>ATP + protein L-histidine = ADP + protein N-phospho-L-histidine.</text>
        <dbReference type="EC" id="2.7.13.3"/>
    </reaction>
</comment>
<evidence type="ECO:0000256" key="2">
    <source>
        <dbReference type="ARBA" id="ARBA00004141"/>
    </source>
</evidence>
<dbReference type="CDD" id="cd00130">
    <property type="entry name" value="PAS"/>
    <property type="match status" value="1"/>
</dbReference>
<dbReference type="InterPro" id="IPR035965">
    <property type="entry name" value="PAS-like_dom_sf"/>
</dbReference>
<keyword evidence="4" id="KW-0597">Phosphoprotein</keyword>
<dbReference type="Gene3D" id="3.30.565.10">
    <property type="entry name" value="Histidine kinase-like ATPase, C-terminal domain"/>
    <property type="match status" value="1"/>
</dbReference>
<dbReference type="InterPro" id="IPR013656">
    <property type="entry name" value="PAS_4"/>
</dbReference>
<dbReference type="InterPro" id="IPR038320">
    <property type="entry name" value="KinB_N_sf"/>
</dbReference>
<dbReference type="SMART" id="SM00387">
    <property type="entry name" value="HATPase_c"/>
    <property type="match status" value="1"/>
</dbReference>
<dbReference type="Gene3D" id="1.10.287.130">
    <property type="match status" value="1"/>
</dbReference>
<dbReference type="PROSITE" id="PS50112">
    <property type="entry name" value="PAS"/>
    <property type="match status" value="1"/>
</dbReference>
<dbReference type="NCBIfam" id="TIGR00229">
    <property type="entry name" value="sensory_box"/>
    <property type="match status" value="1"/>
</dbReference>
<dbReference type="PANTHER" id="PTHR42878">
    <property type="entry name" value="TWO-COMPONENT HISTIDINE KINASE"/>
    <property type="match status" value="1"/>
</dbReference>
<proteinExistence type="predicted"/>
<dbReference type="AlphaFoldDB" id="A0A5R9QAQ2"/>
<keyword evidence="8 18" id="KW-0418">Kinase</keyword>
<dbReference type="InterPro" id="IPR003594">
    <property type="entry name" value="HATPase_dom"/>
</dbReference>
<keyword evidence="12 13" id="KW-0472">Membrane</keyword>
<dbReference type="InterPro" id="IPR000700">
    <property type="entry name" value="PAS-assoc_C"/>
</dbReference>
<evidence type="ECO:0000256" key="8">
    <source>
        <dbReference type="ARBA" id="ARBA00022777"/>
    </source>
</evidence>
<evidence type="ECO:0000259" key="15">
    <source>
        <dbReference type="PROSITE" id="PS50112"/>
    </source>
</evidence>
<dbReference type="PANTHER" id="PTHR42878:SF7">
    <property type="entry name" value="SENSOR HISTIDINE KINASE GLRK"/>
    <property type="match status" value="1"/>
</dbReference>
<evidence type="ECO:0000259" key="16">
    <source>
        <dbReference type="PROSITE" id="PS50113"/>
    </source>
</evidence>
<dbReference type="GO" id="GO:0000156">
    <property type="term" value="F:phosphorelay response regulator activity"/>
    <property type="evidence" value="ECO:0007669"/>
    <property type="project" value="TreeGrafter"/>
</dbReference>
<dbReference type="PROSITE" id="PS50113">
    <property type="entry name" value="PAC"/>
    <property type="match status" value="1"/>
</dbReference>
<evidence type="ECO:0000256" key="5">
    <source>
        <dbReference type="ARBA" id="ARBA00022679"/>
    </source>
</evidence>
<dbReference type="Gene3D" id="6.10.340.10">
    <property type="match status" value="1"/>
</dbReference>
<evidence type="ECO:0000259" key="17">
    <source>
        <dbReference type="PROSITE" id="PS50885"/>
    </source>
</evidence>
<feature type="domain" description="Histidine kinase" evidence="14">
    <location>
        <begin position="383"/>
        <end position="596"/>
    </location>
</feature>
<feature type="transmembrane region" description="Helical" evidence="13">
    <location>
        <begin position="169"/>
        <end position="189"/>
    </location>
</feature>
<keyword evidence="19" id="KW-1185">Reference proteome</keyword>
<protein>
    <recommendedName>
        <fullName evidence="3">histidine kinase</fullName>
        <ecNumber evidence="3">2.7.13.3</ecNumber>
    </recommendedName>
</protein>
<evidence type="ECO:0000256" key="4">
    <source>
        <dbReference type="ARBA" id="ARBA00022553"/>
    </source>
</evidence>
<accession>A0A5R9QAQ2</accession>
<dbReference type="GO" id="GO:0030295">
    <property type="term" value="F:protein kinase activator activity"/>
    <property type="evidence" value="ECO:0007669"/>
    <property type="project" value="TreeGrafter"/>
</dbReference>
<feature type="domain" description="PAC" evidence="16">
    <location>
        <begin position="327"/>
        <end position="379"/>
    </location>
</feature>
<evidence type="ECO:0000313" key="19">
    <source>
        <dbReference type="Proteomes" id="UP000306753"/>
    </source>
</evidence>
<evidence type="ECO:0000256" key="3">
    <source>
        <dbReference type="ARBA" id="ARBA00012438"/>
    </source>
</evidence>
<evidence type="ECO:0000256" key="7">
    <source>
        <dbReference type="ARBA" id="ARBA00022741"/>
    </source>
</evidence>
<dbReference type="InterPro" id="IPR050351">
    <property type="entry name" value="BphY/WalK/GraS-like"/>
</dbReference>
<feature type="domain" description="HAMP" evidence="17">
    <location>
        <begin position="196"/>
        <end position="248"/>
    </location>
</feature>
<keyword evidence="7" id="KW-0547">Nucleotide-binding</keyword>
<dbReference type="Gene3D" id="1.20.120.880">
    <property type="entry name" value="Histidine kinase (KinB), sensor domain"/>
    <property type="match status" value="1"/>
</dbReference>
<evidence type="ECO:0000256" key="11">
    <source>
        <dbReference type="ARBA" id="ARBA00023012"/>
    </source>
</evidence>
<dbReference type="Gene3D" id="3.30.450.20">
    <property type="entry name" value="PAS domain"/>
    <property type="match status" value="1"/>
</dbReference>
<reference evidence="18 19" key="1">
    <citation type="journal article" date="2017" name="Eur. J. Clin. Microbiol. Infect. Dis.">
        <title>Uncommonly isolated clinical Pseudomonas: identification and phylogenetic assignation.</title>
        <authorList>
            <person name="Mulet M."/>
            <person name="Gomila M."/>
            <person name="Ramirez A."/>
            <person name="Cardew S."/>
            <person name="Moore E.R."/>
            <person name="Lalucat J."/>
            <person name="Garcia-Valdes E."/>
        </authorList>
    </citation>
    <scope>NUCLEOTIDE SEQUENCE [LARGE SCALE GENOMIC DNA]</scope>
    <source>
        <strain evidence="18 19">SD129</strain>
    </source>
</reference>
<evidence type="ECO:0000256" key="13">
    <source>
        <dbReference type="SAM" id="Phobius"/>
    </source>
</evidence>
<dbReference type="InterPro" id="IPR005467">
    <property type="entry name" value="His_kinase_dom"/>
</dbReference>
<dbReference type="InterPro" id="IPR000014">
    <property type="entry name" value="PAS"/>
</dbReference>
<evidence type="ECO:0000256" key="9">
    <source>
        <dbReference type="ARBA" id="ARBA00022840"/>
    </source>
</evidence>
<dbReference type="PROSITE" id="PS50885">
    <property type="entry name" value="HAMP"/>
    <property type="match status" value="1"/>
</dbReference>
<dbReference type="InterPro" id="IPR004358">
    <property type="entry name" value="Sig_transdc_His_kin-like_C"/>
</dbReference>
<evidence type="ECO:0000259" key="14">
    <source>
        <dbReference type="PROSITE" id="PS50109"/>
    </source>
</evidence>
<comment type="subcellular location">
    <subcellularLocation>
        <location evidence="2">Membrane</location>
        <topology evidence="2">Multi-pass membrane protein</topology>
    </subcellularLocation>
</comment>
<dbReference type="EMBL" id="QLAG01000025">
    <property type="protein sequence ID" value="TLX62209.1"/>
    <property type="molecule type" value="Genomic_DNA"/>
</dbReference>
<dbReference type="Pfam" id="PF16767">
    <property type="entry name" value="KinB_sensor"/>
    <property type="match status" value="1"/>
</dbReference>